<gene>
    <name evidence="1" type="primary">NCL1_36142</name>
    <name evidence="1" type="ORF">TNCV_3876341</name>
</gene>
<evidence type="ECO:0000313" key="1">
    <source>
        <dbReference type="EMBL" id="GFY18946.1"/>
    </source>
</evidence>
<dbReference type="AlphaFoldDB" id="A0A8X6SVD8"/>
<dbReference type="Proteomes" id="UP000887159">
    <property type="component" value="Unassembled WGS sequence"/>
</dbReference>
<dbReference type="EMBL" id="BMAU01021350">
    <property type="protein sequence ID" value="GFY18946.1"/>
    <property type="molecule type" value="Genomic_DNA"/>
</dbReference>
<proteinExistence type="predicted"/>
<reference evidence="1" key="1">
    <citation type="submission" date="2020-08" db="EMBL/GenBank/DDBJ databases">
        <title>Multicomponent nature underlies the extraordinary mechanical properties of spider dragline silk.</title>
        <authorList>
            <person name="Kono N."/>
            <person name="Nakamura H."/>
            <person name="Mori M."/>
            <person name="Yoshida Y."/>
            <person name="Ohtoshi R."/>
            <person name="Malay A.D."/>
            <person name="Moran D.A.P."/>
            <person name="Tomita M."/>
            <person name="Numata K."/>
            <person name="Arakawa K."/>
        </authorList>
    </citation>
    <scope>NUCLEOTIDE SEQUENCE</scope>
</reference>
<evidence type="ECO:0000313" key="2">
    <source>
        <dbReference type="Proteomes" id="UP000887159"/>
    </source>
</evidence>
<organism evidence="1 2">
    <name type="scientific">Trichonephila clavipes</name>
    <name type="common">Golden silk orbweaver</name>
    <name type="synonym">Nephila clavipes</name>
    <dbReference type="NCBI Taxonomy" id="2585209"/>
    <lineage>
        <taxon>Eukaryota</taxon>
        <taxon>Metazoa</taxon>
        <taxon>Ecdysozoa</taxon>
        <taxon>Arthropoda</taxon>
        <taxon>Chelicerata</taxon>
        <taxon>Arachnida</taxon>
        <taxon>Araneae</taxon>
        <taxon>Araneomorphae</taxon>
        <taxon>Entelegynae</taxon>
        <taxon>Araneoidea</taxon>
        <taxon>Nephilidae</taxon>
        <taxon>Trichonephila</taxon>
    </lineage>
</organism>
<sequence length="169" mass="19292">MQQFHSISTDQKPQHFKCLTGKDSWCFFQAALARGEVPGPHVKHVKTPLKETHLAKIIPIYQRLASNELLQRCIRCVTQNANENLHSIIWGKCSKETSATLRRVTIAVCDAVCEFNFGTKNHKKICKRKMGLLQINSQKCWLFGETTVVFIRGKEKDLQGTQLLGKKLR</sequence>
<protein>
    <submittedName>
        <fullName evidence="1">Uncharacterized protein</fullName>
    </submittedName>
</protein>
<accession>A0A8X6SVD8</accession>
<comment type="caution">
    <text evidence="1">The sequence shown here is derived from an EMBL/GenBank/DDBJ whole genome shotgun (WGS) entry which is preliminary data.</text>
</comment>
<keyword evidence="2" id="KW-1185">Reference proteome</keyword>
<name>A0A8X6SVD8_TRICX</name>